<keyword evidence="4" id="KW-1185">Reference proteome</keyword>
<reference evidence="3 4" key="1">
    <citation type="submission" date="2024-04" db="EMBL/GenBank/DDBJ databases">
        <authorList>
            <person name="Rising A."/>
            <person name="Reimegard J."/>
            <person name="Sonavane S."/>
            <person name="Akerstrom W."/>
            <person name="Nylinder S."/>
            <person name="Hedman E."/>
            <person name="Kallberg Y."/>
        </authorList>
    </citation>
    <scope>NUCLEOTIDE SEQUENCE [LARGE SCALE GENOMIC DNA]</scope>
</reference>
<dbReference type="Proteomes" id="UP001497382">
    <property type="component" value="Unassembled WGS sequence"/>
</dbReference>
<sequence length="173" mass="20296">MHQCLRVQTAMIAVIISLIPPCIFAHKPMELSSDMGRENYPDSPERRPVDNDRDFPTSRLRIFSGDDDSNLFERGRPHMKNLEENKMAIELQKRVAGWIDEPDRRRIEFPENKLNKLFLSNWEMVSNGRRYRRPLLMRSYVDGNYKVSYPPGKKRPYYYSEPEGSEFLGGPGK</sequence>
<organism evidence="3 4">
    <name type="scientific">Larinioides sclopetarius</name>
    <dbReference type="NCBI Taxonomy" id="280406"/>
    <lineage>
        <taxon>Eukaryota</taxon>
        <taxon>Metazoa</taxon>
        <taxon>Ecdysozoa</taxon>
        <taxon>Arthropoda</taxon>
        <taxon>Chelicerata</taxon>
        <taxon>Arachnida</taxon>
        <taxon>Araneae</taxon>
        <taxon>Araneomorphae</taxon>
        <taxon>Entelegynae</taxon>
        <taxon>Araneoidea</taxon>
        <taxon>Araneidae</taxon>
        <taxon>Larinioides</taxon>
    </lineage>
</organism>
<feature type="region of interest" description="Disordered" evidence="1">
    <location>
        <begin position="153"/>
        <end position="173"/>
    </location>
</feature>
<proteinExistence type="predicted"/>
<evidence type="ECO:0000313" key="4">
    <source>
        <dbReference type="Proteomes" id="UP001497382"/>
    </source>
</evidence>
<feature type="chain" id="PRO_5043707554" evidence="2">
    <location>
        <begin position="26"/>
        <end position="173"/>
    </location>
</feature>
<feature type="signal peptide" evidence="2">
    <location>
        <begin position="1"/>
        <end position="25"/>
    </location>
</feature>
<name>A0AAV2BE26_9ARAC</name>
<gene>
    <name evidence="3" type="ORF">LARSCL_LOCUS18250</name>
</gene>
<dbReference type="EMBL" id="CAXIEN010000329">
    <property type="protein sequence ID" value="CAL1293538.1"/>
    <property type="molecule type" value="Genomic_DNA"/>
</dbReference>
<feature type="region of interest" description="Disordered" evidence="1">
    <location>
        <begin position="35"/>
        <end position="55"/>
    </location>
</feature>
<keyword evidence="2" id="KW-0732">Signal</keyword>
<evidence type="ECO:0000313" key="3">
    <source>
        <dbReference type="EMBL" id="CAL1293538.1"/>
    </source>
</evidence>
<protein>
    <submittedName>
        <fullName evidence="3">Uncharacterized protein</fullName>
    </submittedName>
</protein>
<dbReference type="AlphaFoldDB" id="A0AAV2BE26"/>
<accession>A0AAV2BE26</accession>
<comment type="caution">
    <text evidence="3">The sequence shown here is derived from an EMBL/GenBank/DDBJ whole genome shotgun (WGS) entry which is preliminary data.</text>
</comment>
<evidence type="ECO:0000256" key="1">
    <source>
        <dbReference type="SAM" id="MobiDB-lite"/>
    </source>
</evidence>
<evidence type="ECO:0000256" key="2">
    <source>
        <dbReference type="SAM" id="SignalP"/>
    </source>
</evidence>